<organism evidence="4 5">
    <name type="scientific">Gracilariopsis chorda</name>
    <dbReference type="NCBI Taxonomy" id="448386"/>
    <lineage>
        <taxon>Eukaryota</taxon>
        <taxon>Rhodophyta</taxon>
        <taxon>Florideophyceae</taxon>
        <taxon>Rhodymeniophycidae</taxon>
        <taxon>Gracilariales</taxon>
        <taxon>Gracilariaceae</taxon>
        <taxon>Gracilariopsis</taxon>
    </lineage>
</organism>
<dbReference type="EMBL" id="NBIV01000104">
    <property type="protein sequence ID" value="PXF43992.1"/>
    <property type="molecule type" value="Genomic_DNA"/>
</dbReference>
<evidence type="ECO:0000259" key="2">
    <source>
        <dbReference type="Pfam" id="PF21167"/>
    </source>
</evidence>
<dbReference type="InterPro" id="IPR055161">
    <property type="entry name" value="NapH1-like_2nd"/>
</dbReference>
<evidence type="ECO:0000256" key="1">
    <source>
        <dbReference type="SAM" id="SignalP"/>
    </source>
</evidence>
<accession>A0A2V3IPI8</accession>
<keyword evidence="5" id="KW-1185">Reference proteome</keyword>
<dbReference type="AlphaFoldDB" id="A0A2V3IPI8"/>
<dbReference type="SUPFAM" id="SSF48317">
    <property type="entry name" value="Acid phosphatase/Vanadium-dependent haloperoxidase"/>
    <property type="match status" value="1"/>
</dbReference>
<sequence length="532" mass="60136">MKFGQKVEALLTIALALSVLNAALCQKSKNTIERESNAFSFVVYPPVFNDILVNELETPVQFRALFYLNMVTYNAWSNYHPTAVDLFGRSRYKRPTEEHTLENKNTAILYALLRLYEAAPQSFGGSAGLPAFFKLMNDRGLDPEDRSLNMSTAVGIGNREGMDTARLMRIDGWNDDGSLTSSDTNYAQPFADISGYEPKNTPWRISFPFKWQPVLENNGLGFFFRQEHVVPHIGRSIAFSQNPFEVRRRRVRSPYLRPHATVYNANSADVRNLRGYAEGVFKRSAELTEQQQLYAELFDNKVNAFRTEENPFGTPSIGSSVRFFILGPQLDLSLDEDVIYAAASNIATFDAIVTVWKEKLRHDAIRPTGQTMRLLFGKRKFEVWGGPGRDNTQIAAGDWQPYIRTMPHSEYPSASSCACSAFIEHALAFTGGRDDFAFNLTFAKGSSRFYPGKLPAADVDVSIRTLSKWLHLCGQSRLWAGVHFEPAIEAGVKLCRGIGRSSQQMVERMVGGQPQLTWLKWLPQEVQRFWEQ</sequence>
<dbReference type="PANTHER" id="PTHR34599">
    <property type="entry name" value="PEROXIDASE-RELATED"/>
    <property type="match status" value="1"/>
</dbReference>
<evidence type="ECO:0008006" key="6">
    <source>
        <dbReference type="Google" id="ProtNLM"/>
    </source>
</evidence>
<dbReference type="InterPro" id="IPR036938">
    <property type="entry name" value="PAP2/HPO_sf"/>
</dbReference>
<keyword evidence="1" id="KW-0732">Signal</keyword>
<dbReference type="Pfam" id="PF21167">
    <property type="entry name" value="DUF6851"/>
    <property type="match status" value="1"/>
</dbReference>
<proteinExistence type="predicted"/>
<dbReference type="Proteomes" id="UP000247409">
    <property type="component" value="Unassembled WGS sequence"/>
</dbReference>
<feature type="domain" description="DUF6851" evidence="2">
    <location>
        <begin position="70"/>
        <end position="213"/>
    </location>
</feature>
<dbReference type="Pfam" id="PF22778">
    <property type="entry name" value="VCPO_2nd"/>
    <property type="match status" value="1"/>
</dbReference>
<dbReference type="PANTHER" id="PTHR34599:SF2">
    <property type="entry name" value="TRAF-TYPE DOMAIN-CONTAINING PROTEIN"/>
    <property type="match status" value="1"/>
</dbReference>
<protein>
    <recommendedName>
        <fullName evidence="6">Vanadium chloroperoxidase</fullName>
    </recommendedName>
</protein>
<dbReference type="InterPro" id="IPR052559">
    <property type="entry name" value="V-haloperoxidase"/>
</dbReference>
<feature type="chain" id="PRO_5016098129" description="Vanadium chloroperoxidase" evidence="1">
    <location>
        <begin position="26"/>
        <end position="532"/>
    </location>
</feature>
<dbReference type="OrthoDB" id="10262915at2759"/>
<evidence type="ECO:0000313" key="4">
    <source>
        <dbReference type="EMBL" id="PXF43992.1"/>
    </source>
</evidence>
<evidence type="ECO:0000259" key="3">
    <source>
        <dbReference type="Pfam" id="PF22778"/>
    </source>
</evidence>
<dbReference type="InterPro" id="IPR049283">
    <property type="entry name" value="DUF6851"/>
</dbReference>
<dbReference type="InterPro" id="IPR016119">
    <property type="entry name" value="Br/Cl_peroxidase_C"/>
</dbReference>
<dbReference type="Gene3D" id="1.10.606.10">
    <property type="entry name" value="Vanadium-containing Chloroperoxidase, domain 2"/>
    <property type="match status" value="1"/>
</dbReference>
<dbReference type="GO" id="GO:0004601">
    <property type="term" value="F:peroxidase activity"/>
    <property type="evidence" value="ECO:0007669"/>
    <property type="project" value="InterPro"/>
</dbReference>
<evidence type="ECO:0000313" key="5">
    <source>
        <dbReference type="Proteomes" id="UP000247409"/>
    </source>
</evidence>
<comment type="caution">
    <text evidence="4">The sequence shown here is derived from an EMBL/GenBank/DDBJ whole genome shotgun (WGS) entry which is preliminary data.</text>
</comment>
<feature type="signal peptide" evidence="1">
    <location>
        <begin position="1"/>
        <end position="25"/>
    </location>
</feature>
<reference evidence="4 5" key="1">
    <citation type="journal article" date="2018" name="Mol. Biol. Evol.">
        <title>Analysis of the draft genome of the red seaweed Gracilariopsis chorda provides insights into genome size evolution in Rhodophyta.</title>
        <authorList>
            <person name="Lee J."/>
            <person name="Yang E.C."/>
            <person name="Graf L."/>
            <person name="Yang J.H."/>
            <person name="Qiu H."/>
            <person name="Zel Zion U."/>
            <person name="Chan C.X."/>
            <person name="Stephens T.G."/>
            <person name="Weber A.P.M."/>
            <person name="Boo G.H."/>
            <person name="Boo S.M."/>
            <person name="Kim K.M."/>
            <person name="Shin Y."/>
            <person name="Jung M."/>
            <person name="Lee S.J."/>
            <person name="Yim H.S."/>
            <person name="Lee J.H."/>
            <person name="Bhattacharya D."/>
            <person name="Yoon H.S."/>
        </authorList>
    </citation>
    <scope>NUCLEOTIDE SEQUENCE [LARGE SCALE GENOMIC DNA]</scope>
    <source>
        <strain evidence="4 5">SKKU-2015</strain>
        <tissue evidence="4">Whole body</tissue>
    </source>
</reference>
<feature type="domain" description="Vanadium-dependent haloperoxidase NapH1-like second helical-bundle" evidence="3">
    <location>
        <begin position="345"/>
        <end position="512"/>
    </location>
</feature>
<gene>
    <name evidence="4" type="ORF">BWQ96_06225</name>
</gene>
<name>A0A2V3IPI8_9FLOR</name>